<dbReference type="EMBL" id="JAMSHJ010000006">
    <property type="protein sequence ID" value="KAI5393243.1"/>
    <property type="molecule type" value="Genomic_DNA"/>
</dbReference>
<dbReference type="PANTHER" id="PTHR34949">
    <property type="entry name" value="OS05G0443700 PROTEIN"/>
    <property type="match status" value="1"/>
</dbReference>
<keyword evidence="1" id="KW-0813">Transport</keyword>
<comment type="subcellular location">
    <subcellularLocation>
        <location evidence="2">Endomembrane system</location>
        <topology evidence="2">Single-pass type IV membrane protein</topology>
    </subcellularLocation>
</comment>
<protein>
    <recommendedName>
        <fullName evidence="3">Syntaxin 6/10/61 N-terminal domain-containing protein</fullName>
    </recommendedName>
</protein>
<dbReference type="Gene3D" id="1.20.58.90">
    <property type="match status" value="1"/>
</dbReference>
<gene>
    <name evidence="4" type="ORF">KIW84_060385</name>
</gene>
<evidence type="ECO:0000256" key="2">
    <source>
        <dbReference type="ARBA" id="ARBA00046280"/>
    </source>
</evidence>
<name>A0A9D4W277_PEA</name>
<dbReference type="Pfam" id="PF09177">
    <property type="entry name" value="STX6_10_61_N"/>
    <property type="match status" value="1"/>
</dbReference>
<reference evidence="4 5" key="1">
    <citation type="journal article" date="2022" name="Nat. Genet.">
        <title>Improved pea reference genome and pan-genome highlight genomic features and evolutionary characteristics.</title>
        <authorList>
            <person name="Yang T."/>
            <person name="Liu R."/>
            <person name="Luo Y."/>
            <person name="Hu S."/>
            <person name="Wang D."/>
            <person name="Wang C."/>
            <person name="Pandey M.K."/>
            <person name="Ge S."/>
            <person name="Xu Q."/>
            <person name="Li N."/>
            <person name="Li G."/>
            <person name="Huang Y."/>
            <person name="Saxena R.K."/>
            <person name="Ji Y."/>
            <person name="Li M."/>
            <person name="Yan X."/>
            <person name="He Y."/>
            <person name="Liu Y."/>
            <person name="Wang X."/>
            <person name="Xiang C."/>
            <person name="Varshney R.K."/>
            <person name="Ding H."/>
            <person name="Gao S."/>
            <person name="Zong X."/>
        </authorList>
    </citation>
    <scope>NUCLEOTIDE SEQUENCE [LARGE SCALE GENOMIC DNA]</scope>
    <source>
        <strain evidence="4 5">cv. Zhongwan 6</strain>
    </source>
</reference>
<dbReference type="Gramene" id="Psat06G0038500-T2">
    <property type="protein sequence ID" value="KAI5393243.1"/>
    <property type="gene ID" value="KIW84_060385"/>
</dbReference>
<accession>A0A9D4W277</accession>
<comment type="caution">
    <text evidence="4">The sequence shown here is derived from an EMBL/GenBank/DDBJ whole genome shotgun (WGS) entry which is preliminary data.</text>
</comment>
<feature type="domain" description="Syntaxin 6/10/61 N-terminal" evidence="3">
    <location>
        <begin position="11"/>
        <end position="66"/>
    </location>
</feature>
<evidence type="ECO:0000313" key="4">
    <source>
        <dbReference type="EMBL" id="KAI5393244.1"/>
    </source>
</evidence>
<dbReference type="GO" id="GO:0016020">
    <property type="term" value="C:membrane"/>
    <property type="evidence" value="ECO:0007669"/>
    <property type="project" value="InterPro"/>
</dbReference>
<dbReference type="GO" id="GO:0015031">
    <property type="term" value="P:protein transport"/>
    <property type="evidence" value="ECO:0007669"/>
    <property type="project" value="UniProtKB-KW"/>
</dbReference>
<dbReference type="Proteomes" id="UP001058974">
    <property type="component" value="Chromosome 6"/>
</dbReference>
<dbReference type="InterPro" id="IPR015260">
    <property type="entry name" value="Syntaxin-6/10/61_N"/>
</dbReference>
<organism evidence="4 5">
    <name type="scientific">Pisum sativum</name>
    <name type="common">Garden pea</name>
    <name type="synonym">Lathyrus oleraceus</name>
    <dbReference type="NCBI Taxonomy" id="3888"/>
    <lineage>
        <taxon>Eukaryota</taxon>
        <taxon>Viridiplantae</taxon>
        <taxon>Streptophyta</taxon>
        <taxon>Embryophyta</taxon>
        <taxon>Tracheophyta</taxon>
        <taxon>Spermatophyta</taxon>
        <taxon>Magnoliopsida</taxon>
        <taxon>eudicotyledons</taxon>
        <taxon>Gunneridae</taxon>
        <taxon>Pentapetalae</taxon>
        <taxon>rosids</taxon>
        <taxon>fabids</taxon>
        <taxon>Fabales</taxon>
        <taxon>Fabaceae</taxon>
        <taxon>Papilionoideae</taxon>
        <taxon>50 kb inversion clade</taxon>
        <taxon>NPAAA clade</taxon>
        <taxon>Hologalegina</taxon>
        <taxon>IRL clade</taxon>
        <taxon>Fabeae</taxon>
        <taxon>Lathyrus</taxon>
    </lineage>
</organism>
<evidence type="ECO:0000313" key="5">
    <source>
        <dbReference type="Proteomes" id="UP001058974"/>
    </source>
</evidence>
<dbReference type="PANTHER" id="PTHR34949:SF6">
    <property type="entry name" value="EXPRESSED PROTEIN"/>
    <property type="match status" value="1"/>
</dbReference>
<sequence>MATSFDRWEKDPFFNAAEEVQESADRMESTFRTWVHATKDTSSIWNPNELRRDLLTTLGTAKWQVNFDHAKCFSTDTYEKRRSIFSFLFIILRKCFVVKCS</sequence>
<evidence type="ECO:0000256" key="1">
    <source>
        <dbReference type="ARBA" id="ARBA00022927"/>
    </source>
</evidence>
<keyword evidence="5" id="KW-1185">Reference proteome</keyword>
<dbReference type="EMBL" id="JAMSHJ010000006">
    <property type="protein sequence ID" value="KAI5393244.1"/>
    <property type="molecule type" value="Genomic_DNA"/>
</dbReference>
<dbReference type="SUPFAM" id="SSF47661">
    <property type="entry name" value="t-snare proteins"/>
    <property type="match status" value="1"/>
</dbReference>
<dbReference type="AlphaFoldDB" id="A0A9D4W277"/>
<proteinExistence type="predicted"/>
<evidence type="ECO:0000259" key="3">
    <source>
        <dbReference type="Pfam" id="PF09177"/>
    </source>
</evidence>
<dbReference type="GO" id="GO:0012505">
    <property type="term" value="C:endomembrane system"/>
    <property type="evidence" value="ECO:0007669"/>
    <property type="project" value="UniProtKB-SubCell"/>
</dbReference>
<keyword evidence="1" id="KW-0653">Protein transport</keyword>
<dbReference type="InterPro" id="IPR010989">
    <property type="entry name" value="SNARE"/>
</dbReference>
<dbReference type="Gramene" id="Psat06G0038500-T3">
    <property type="protein sequence ID" value="KAI5393244.1"/>
    <property type="gene ID" value="KIW84_060385"/>
</dbReference>
<dbReference type="GO" id="GO:0048193">
    <property type="term" value="P:Golgi vesicle transport"/>
    <property type="evidence" value="ECO:0007669"/>
    <property type="project" value="InterPro"/>
</dbReference>